<dbReference type="SUPFAM" id="SSF52540">
    <property type="entry name" value="P-loop containing nucleoside triphosphate hydrolases"/>
    <property type="match status" value="1"/>
</dbReference>
<gene>
    <name evidence="4" type="ORF">PTI45_03315</name>
</gene>
<dbReference type="PANTHER" id="PTHR30121">
    <property type="entry name" value="UNCHARACTERIZED PROTEIN YJGR-RELATED"/>
    <property type="match status" value="1"/>
</dbReference>
<feature type="transmembrane region" description="Helical" evidence="2">
    <location>
        <begin position="195"/>
        <end position="215"/>
    </location>
</feature>
<name>A0A1E3L0M9_9BACL</name>
<dbReference type="InterPro" id="IPR032689">
    <property type="entry name" value="TraG-D_C"/>
</dbReference>
<dbReference type="InterPro" id="IPR027417">
    <property type="entry name" value="P-loop_NTPase"/>
</dbReference>
<dbReference type="PATRIC" id="fig|1886670.3.peg.3372"/>
<feature type="transmembrane region" description="Helical" evidence="2">
    <location>
        <begin position="62"/>
        <end position="84"/>
    </location>
</feature>
<organism evidence="4 5">
    <name type="scientific">Paenibacillus nuruki</name>
    <dbReference type="NCBI Taxonomy" id="1886670"/>
    <lineage>
        <taxon>Bacteria</taxon>
        <taxon>Bacillati</taxon>
        <taxon>Bacillota</taxon>
        <taxon>Bacilli</taxon>
        <taxon>Bacillales</taxon>
        <taxon>Paenibacillaceae</taxon>
        <taxon>Paenibacillus</taxon>
    </lineage>
</organism>
<dbReference type="STRING" id="1886670.PTI45_03315"/>
<dbReference type="EMBL" id="MDER01000062">
    <property type="protein sequence ID" value="ODP27286.1"/>
    <property type="molecule type" value="Genomic_DNA"/>
</dbReference>
<protein>
    <recommendedName>
        <fullName evidence="3">TraD/TraG TraM recognition site domain-containing protein</fullName>
    </recommendedName>
</protein>
<proteinExistence type="predicted"/>
<evidence type="ECO:0000256" key="1">
    <source>
        <dbReference type="SAM" id="MobiDB-lite"/>
    </source>
</evidence>
<feature type="compositionally biased region" description="Acidic residues" evidence="1">
    <location>
        <begin position="649"/>
        <end position="659"/>
    </location>
</feature>
<feature type="domain" description="TraD/TraG TraM recognition site" evidence="3">
    <location>
        <begin position="574"/>
        <end position="696"/>
    </location>
</feature>
<keyword evidence="2" id="KW-0812">Transmembrane</keyword>
<evidence type="ECO:0000259" key="3">
    <source>
        <dbReference type="Pfam" id="PF12696"/>
    </source>
</evidence>
<evidence type="ECO:0000256" key="2">
    <source>
        <dbReference type="SAM" id="Phobius"/>
    </source>
</evidence>
<feature type="transmembrane region" description="Helical" evidence="2">
    <location>
        <begin position="107"/>
        <end position="126"/>
    </location>
</feature>
<dbReference type="InterPro" id="IPR051162">
    <property type="entry name" value="T4SS_component"/>
</dbReference>
<sequence>MNQDVEEQHDPSGSAFPMLTPRLKVWWVNHRELVTEWYRIYFHTILVTLLLTMNLWLGFSSFLIFFAQWFGIDSGVIGFLTLFYKNPPIGYQFLLNGFYTPLHHHKIFWIVCALNLPILTWIYSTISQPIKKGFKTYLTWVSPKGRIAMLILCAIPFALHVNAIFAWYIRNYLFDFFAGIKSNEQYLVVNSMESFGYVLLALPLIIVIFSSFLIVKDFYSNEDLKDAFFKWKFKWLASQAFSLRDNSCDVIVGWGKETNEPIVLTEKNRYLHELVAGATGTGKTSTTILIRIVQDLIRIARGRKMGIIVLEPKGDLVADVLTLCDQLGVPKHLIKVIDPTNIPDSIKFSPFVGPMDAAAETFRGVLDALTENQDSFFKGQQGETSGLYTLLGKIRYGHKFNILHLQRMFTDPRHLADITEEVREQVNSHVSDENISEDVQLEMDRYDRIVSYFETEVLDYKQYKEKDVIKPQYYPEAHKHAGKQVVESKKDKFVAGAKKYLNDIATNVMLSKLMVAKDDEELLDLDAFLANGGVLVVNTALGELEELSLSFGQFFIRQLQSSIFRRPKIGRIPFFLYIDEAPLYINAAFERLFTLGRSYLVGTLIAMQSLGQFKVIKPGYDNTMMGSARSKTVFGGGEFEDNKRFSDTFGEEPQTEESQNESTTPISMPNQSWGIRNNIQRKQTARFTPTEIKELKFKHFIFDSMDAEGSVMPPIHAIGKFVSETKFVKRFLKIGNLKLLTEQNTDQEFDLTLTHSNLLSSLMEKPVKTDVDDILAQKQEEVTGLQEEPETILPTNALPIEEDLPDLFVKVKTPDEVPLKDNVVYLNKHMTQTHADGSDIPGIIDISDPPEESNTSTVIEKINDSNITDLIPVEEEDLENLVETHDNYGGVFPIQPLPEEMEKSIGLLRKSTETGNDVHTPLHINSDDVEPELQPHVQSIDDGEPVGETIIAPIDSFLTEFLAVDPDTNSSVTESVARAHFTEILEEEEDS</sequence>
<feature type="compositionally biased region" description="Polar residues" evidence="1">
    <location>
        <begin position="660"/>
        <end position="674"/>
    </location>
</feature>
<keyword evidence="5" id="KW-1185">Reference proteome</keyword>
<dbReference type="AlphaFoldDB" id="A0A1E3L0M9"/>
<comment type="caution">
    <text evidence="4">The sequence shown here is derived from an EMBL/GenBank/DDBJ whole genome shotgun (WGS) entry which is preliminary data.</text>
</comment>
<accession>A0A1E3L0M9</accession>
<dbReference type="PANTHER" id="PTHR30121:SF6">
    <property type="entry name" value="SLR6007 PROTEIN"/>
    <property type="match status" value="1"/>
</dbReference>
<dbReference type="Gene3D" id="3.40.50.300">
    <property type="entry name" value="P-loop containing nucleotide triphosphate hydrolases"/>
    <property type="match status" value="2"/>
</dbReference>
<dbReference type="RefSeq" id="WP_069328708.1">
    <property type="nucleotide sequence ID" value="NZ_MDER01000062.1"/>
</dbReference>
<feature type="transmembrane region" description="Helical" evidence="2">
    <location>
        <begin position="40"/>
        <end position="57"/>
    </location>
</feature>
<evidence type="ECO:0000313" key="4">
    <source>
        <dbReference type="EMBL" id="ODP27286.1"/>
    </source>
</evidence>
<dbReference type="Proteomes" id="UP000094578">
    <property type="component" value="Unassembled WGS sequence"/>
</dbReference>
<reference evidence="4 5" key="1">
    <citation type="submission" date="2016-08" db="EMBL/GenBank/DDBJ databases">
        <title>Genome sequencing of Paenibacillus sp. TI45-13ar, isolated from Korean traditional nuruk.</title>
        <authorList>
            <person name="Kim S.-J."/>
        </authorList>
    </citation>
    <scope>NUCLEOTIDE SEQUENCE [LARGE SCALE GENOMIC DNA]</scope>
    <source>
        <strain evidence="4 5">TI45-13ar</strain>
    </source>
</reference>
<dbReference type="Pfam" id="PF12696">
    <property type="entry name" value="TraG-D_C"/>
    <property type="match status" value="1"/>
</dbReference>
<evidence type="ECO:0000313" key="5">
    <source>
        <dbReference type="Proteomes" id="UP000094578"/>
    </source>
</evidence>
<feature type="transmembrane region" description="Helical" evidence="2">
    <location>
        <begin position="147"/>
        <end position="169"/>
    </location>
</feature>
<keyword evidence="2" id="KW-0472">Membrane</keyword>
<feature type="region of interest" description="Disordered" evidence="1">
    <location>
        <begin position="645"/>
        <end position="674"/>
    </location>
</feature>
<keyword evidence="2" id="KW-1133">Transmembrane helix</keyword>